<accession>A0ACC2RSC9</accession>
<sequence length="153" mass="16475">MRLLLYLLPLFFIDAAKPKKKPNPDPKRNLPIPPASAPLSISVPPEKPNDKPTPPPSLDPPAPPNPPPSPDPPPPSDPQPNPSPPPKPDEDNSQCKCPEACPCRNKPPTNTIDTTLLLKENACILSCNANPKAANDVAKLMQCHTRCEKESSP</sequence>
<comment type="caution">
    <text evidence="1">The sequence shown here is derived from an EMBL/GenBank/DDBJ whole genome shotgun (WGS) entry which is preliminary data.</text>
</comment>
<organism evidence="1 2">
    <name type="scientific">Entomophthora muscae</name>
    <dbReference type="NCBI Taxonomy" id="34485"/>
    <lineage>
        <taxon>Eukaryota</taxon>
        <taxon>Fungi</taxon>
        <taxon>Fungi incertae sedis</taxon>
        <taxon>Zoopagomycota</taxon>
        <taxon>Entomophthoromycotina</taxon>
        <taxon>Entomophthoromycetes</taxon>
        <taxon>Entomophthorales</taxon>
        <taxon>Entomophthoraceae</taxon>
        <taxon>Entomophthora</taxon>
    </lineage>
</organism>
<evidence type="ECO:0000313" key="1">
    <source>
        <dbReference type="EMBL" id="KAJ9052928.1"/>
    </source>
</evidence>
<proteinExistence type="predicted"/>
<dbReference type="Proteomes" id="UP001165960">
    <property type="component" value="Unassembled WGS sequence"/>
</dbReference>
<gene>
    <name evidence="1" type="ORF">DSO57_1029258</name>
</gene>
<dbReference type="EMBL" id="QTSX02006581">
    <property type="protein sequence ID" value="KAJ9052928.1"/>
    <property type="molecule type" value="Genomic_DNA"/>
</dbReference>
<protein>
    <submittedName>
        <fullName evidence="1">Uncharacterized protein</fullName>
    </submittedName>
</protein>
<reference evidence="1" key="1">
    <citation type="submission" date="2022-04" db="EMBL/GenBank/DDBJ databases">
        <title>Genome of the entomopathogenic fungus Entomophthora muscae.</title>
        <authorList>
            <person name="Elya C."/>
            <person name="Lovett B.R."/>
            <person name="Lee E."/>
            <person name="Macias A.M."/>
            <person name="Hajek A.E."/>
            <person name="De Bivort B.L."/>
            <person name="Kasson M.T."/>
            <person name="De Fine Licht H.H."/>
            <person name="Stajich J.E."/>
        </authorList>
    </citation>
    <scope>NUCLEOTIDE SEQUENCE</scope>
    <source>
        <strain evidence="1">Berkeley</strain>
    </source>
</reference>
<keyword evidence="2" id="KW-1185">Reference proteome</keyword>
<evidence type="ECO:0000313" key="2">
    <source>
        <dbReference type="Proteomes" id="UP001165960"/>
    </source>
</evidence>
<name>A0ACC2RSC9_9FUNG</name>